<dbReference type="Gene3D" id="1.25.40.290">
    <property type="entry name" value="ARM repeat domains"/>
    <property type="match status" value="1"/>
</dbReference>
<proteinExistence type="predicted"/>
<sequence length="287" mass="32496">MIEIPNYKRAQIPSSSRGIVKGVPLKEQLNERAIGFMARNIELVYPEFDVQTFAQNANDGIEPLSIMARAKHIAICLRQTLPSNYSDAIEVIVASMLPPSKPDETLGIAAFYYLPFSSYIAEFGLDSNNNNGDDPFDVSIQAQVELTKRFTAEFSIRPFLIEQQERTLDVFNNWLDHPSEDVRRLCSEGSRPKLPWGKNIPNFINDPSPIIPILESLKNDPSLYVQRSVANSLGDIAKDHPDLVFDLCDAWLTSANKELKWVIRHAVRYYAKKEHPKALELRVIAKV</sequence>
<dbReference type="SUPFAM" id="SSF48371">
    <property type="entry name" value="ARM repeat"/>
    <property type="match status" value="1"/>
</dbReference>
<evidence type="ECO:0000313" key="1">
    <source>
        <dbReference type="EMBL" id="MDB1124966.1"/>
    </source>
</evidence>
<reference evidence="1 2" key="1">
    <citation type="submission" date="2023-01" db="EMBL/GenBank/DDBJ databases">
        <title>Vibrio sp. KJ40-1 sp.nov, isolated from marine algae.</title>
        <authorList>
            <person name="Butt M."/>
            <person name="Kim J.M.J."/>
            <person name="Jeon C.O.C."/>
        </authorList>
    </citation>
    <scope>NUCLEOTIDE SEQUENCE [LARGE SCALE GENOMIC DNA]</scope>
    <source>
        <strain evidence="1 2">KJ40-1</strain>
    </source>
</reference>
<protein>
    <recommendedName>
        <fullName evidence="3">DNA alkylation repair protein</fullName>
    </recommendedName>
</protein>
<dbReference type="EMBL" id="JAQLOI010000003">
    <property type="protein sequence ID" value="MDB1124966.1"/>
    <property type="molecule type" value="Genomic_DNA"/>
</dbReference>
<keyword evidence="2" id="KW-1185">Reference proteome</keyword>
<evidence type="ECO:0008006" key="3">
    <source>
        <dbReference type="Google" id="ProtNLM"/>
    </source>
</evidence>
<accession>A0ABT4YTS8</accession>
<name>A0ABT4YTS8_9VIBR</name>
<dbReference type="RefSeq" id="WP_272138238.1">
    <property type="nucleotide sequence ID" value="NZ_JAQLOI010000003.1"/>
</dbReference>
<dbReference type="InterPro" id="IPR016024">
    <property type="entry name" value="ARM-type_fold"/>
</dbReference>
<comment type="caution">
    <text evidence="1">The sequence shown here is derived from an EMBL/GenBank/DDBJ whole genome shotgun (WGS) entry which is preliminary data.</text>
</comment>
<gene>
    <name evidence="1" type="ORF">PGX00_15515</name>
</gene>
<dbReference type="Proteomes" id="UP001210678">
    <property type="component" value="Unassembled WGS sequence"/>
</dbReference>
<organism evidence="1 2">
    <name type="scientific">Vibrio algarum</name>
    <dbReference type="NCBI Taxonomy" id="3020714"/>
    <lineage>
        <taxon>Bacteria</taxon>
        <taxon>Pseudomonadati</taxon>
        <taxon>Pseudomonadota</taxon>
        <taxon>Gammaproteobacteria</taxon>
        <taxon>Vibrionales</taxon>
        <taxon>Vibrionaceae</taxon>
        <taxon>Vibrio</taxon>
    </lineage>
</organism>
<evidence type="ECO:0000313" key="2">
    <source>
        <dbReference type="Proteomes" id="UP001210678"/>
    </source>
</evidence>